<name>A0A509EFT0_9HYPH</name>
<proteinExistence type="predicted"/>
<reference evidence="1 2" key="1">
    <citation type="submission" date="2019-06" db="EMBL/GenBank/DDBJ databases">
        <authorList>
            <person name="Rodrigo-Torres L."/>
            <person name="Arahal R. D."/>
            <person name="Lucena T."/>
        </authorList>
    </citation>
    <scope>NUCLEOTIDE SEQUENCE [LARGE SCALE GENOMIC DNA]</scope>
    <source>
        <strain evidence="1 2">SB0023/3</strain>
    </source>
</reference>
<keyword evidence="2" id="KW-1185">Reference proteome</keyword>
<dbReference type="EMBL" id="CABFPH010000063">
    <property type="protein sequence ID" value="VUD73217.1"/>
    <property type="molecule type" value="Genomic_DNA"/>
</dbReference>
<evidence type="ECO:0000313" key="1">
    <source>
        <dbReference type="EMBL" id="VUD73217.1"/>
    </source>
</evidence>
<dbReference type="Proteomes" id="UP000410984">
    <property type="component" value="Unassembled WGS sequence"/>
</dbReference>
<dbReference type="AlphaFoldDB" id="A0A509EFT0"/>
<organism evidence="1 2">
    <name type="scientific">Methylobacterium symbioticum</name>
    <dbReference type="NCBI Taxonomy" id="2584084"/>
    <lineage>
        <taxon>Bacteria</taxon>
        <taxon>Pseudomonadati</taxon>
        <taxon>Pseudomonadota</taxon>
        <taxon>Alphaproteobacteria</taxon>
        <taxon>Hyphomicrobiales</taxon>
        <taxon>Methylobacteriaceae</taxon>
        <taxon>Methylobacterium</taxon>
    </lineage>
</organism>
<accession>A0A509EFT0</accession>
<dbReference type="Pfam" id="PF09123">
    <property type="entry name" value="DUF1931"/>
    <property type="match status" value="1"/>
</dbReference>
<dbReference type="InterPro" id="IPR015207">
    <property type="entry name" value="DUF1931"/>
</dbReference>
<dbReference type="SUPFAM" id="SSF47113">
    <property type="entry name" value="Histone-fold"/>
    <property type="match status" value="1"/>
</dbReference>
<dbReference type="Gene3D" id="1.10.20.10">
    <property type="entry name" value="Histone, subunit A"/>
    <property type="match status" value="1"/>
</dbReference>
<sequence length="52" mass="5826">MAVCSDDTESWLPEIAGGLCLTLSRTFKIIIDPRLKNPPTEHWGRAERLSIS</sequence>
<protein>
    <submittedName>
        <fullName evidence="1">Uncharacterized protein</fullName>
    </submittedName>
</protein>
<dbReference type="InterPro" id="IPR009072">
    <property type="entry name" value="Histone-fold"/>
</dbReference>
<dbReference type="GO" id="GO:0046982">
    <property type="term" value="F:protein heterodimerization activity"/>
    <property type="evidence" value="ECO:0007669"/>
    <property type="project" value="InterPro"/>
</dbReference>
<gene>
    <name evidence="1" type="ORF">MET9862_03832</name>
</gene>
<evidence type="ECO:0000313" key="2">
    <source>
        <dbReference type="Proteomes" id="UP000410984"/>
    </source>
</evidence>
<dbReference type="CDD" id="cd22923">
    <property type="entry name" value="HFD_Aq328-like_rpt2"/>
    <property type="match status" value="1"/>
</dbReference>